<evidence type="ECO:0000313" key="2">
    <source>
        <dbReference type="Proteomes" id="UP000041254"/>
    </source>
</evidence>
<sequence length="68" mass="7878">MFVLDLCARHPSCPPRRSSSLFISHMCHPRHCALLYQMLRRRRWTIPRALSCPASLLSSDTQKSLHFG</sequence>
<dbReference type="InParanoid" id="A0A0G4G7Z6"/>
<proteinExistence type="predicted"/>
<organism evidence="1 2">
    <name type="scientific">Vitrella brassicaformis (strain CCMP3155)</name>
    <dbReference type="NCBI Taxonomy" id="1169540"/>
    <lineage>
        <taxon>Eukaryota</taxon>
        <taxon>Sar</taxon>
        <taxon>Alveolata</taxon>
        <taxon>Colpodellida</taxon>
        <taxon>Vitrellaceae</taxon>
        <taxon>Vitrella</taxon>
    </lineage>
</organism>
<gene>
    <name evidence="1" type="ORF">Vbra_322</name>
</gene>
<accession>A0A0G4G7Z6</accession>
<dbReference type="AlphaFoldDB" id="A0A0G4G7Z6"/>
<dbReference type="EMBL" id="CDMY01000585">
    <property type="protein sequence ID" value="CEM24623.1"/>
    <property type="molecule type" value="Genomic_DNA"/>
</dbReference>
<evidence type="ECO:0000313" key="1">
    <source>
        <dbReference type="EMBL" id="CEM24623.1"/>
    </source>
</evidence>
<name>A0A0G4G7Z6_VITBC</name>
<dbReference type="VEuPathDB" id="CryptoDB:Vbra_322"/>
<keyword evidence="2" id="KW-1185">Reference proteome</keyword>
<protein>
    <submittedName>
        <fullName evidence="1">Uncharacterized protein</fullName>
    </submittedName>
</protein>
<dbReference type="Proteomes" id="UP000041254">
    <property type="component" value="Unassembled WGS sequence"/>
</dbReference>
<reference evidence="1 2" key="1">
    <citation type="submission" date="2014-11" db="EMBL/GenBank/DDBJ databases">
        <authorList>
            <person name="Zhu J."/>
            <person name="Qi W."/>
            <person name="Song R."/>
        </authorList>
    </citation>
    <scope>NUCLEOTIDE SEQUENCE [LARGE SCALE GENOMIC DNA]</scope>
</reference>